<gene>
    <name evidence="7" type="ORF">B0I29_10937</name>
</gene>
<dbReference type="PANTHER" id="PTHR43133">
    <property type="entry name" value="RNA POLYMERASE ECF-TYPE SIGMA FACTO"/>
    <property type="match status" value="1"/>
</dbReference>
<evidence type="ECO:0000313" key="7">
    <source>
        <dbReference type="EMBL" id="RAK35564.1"/>
    </source>
</evidence>
<dbReference type="AlphaFoldDB" id="A0A327ZA43"/>
<keyword evidence="4" id="KW-0804">Transcription</keyword>
<dbReference type="Proteomes" id="UP000249341">
    <property type="component" value="Unassembled WGS sequence"/>
</dbReference>
<dbReference type="PANTHER" id="PTHR43133:SF62">
    <property type="entry name" value="RNA POLYMERASE SIGMA FACTOR SIGZ"/>
    <property type="match status" value="1"/>
</dbReference>
<reference evidence="7 8" key="1">
    <citation type="submission" date="2018-06" db="EMBL/GenBank/DDBJ databases">
        <title>Genomic Encyclopedia of Type Strains, Phase III (KMG-III): the genomes of soil and plant-associated and newly described type strains.</title>
        <authorList>
            <person name="Whitman W."/>
        </authorList>
    </citation>
    <scope>NUCLEOTIDE SEQUENCE [LARGE SCALE GENOMIC DNA]</scope>
    <source>
        <strain evidence="7 8">CGMCC 4.7090</strain>
    </source>
</reference>
<evidence type="ECO:0000259" key="5">
    <source>
        <dbReference type="Pfam" id="PF04542"/>
    </source>
</evidence>
<evidence type="ECO:0000313" key="8">
    <source>
        <dbReference type="Proteomes" id="UP000249341"/>
    </source>
</evidence>
<dbReference type="InterPro" id="IPR039425">
    <property type="entry name" value="RNA_pol_sigma-70-like"/>
</dbReference>
<organism evidence="7 8">
    <name type="scientific">Actinoplanes lutulentus</name>
    <dbReference type="NCBI Taxonomy" id="1287878"/>
    <lineage>
        <taxon>Bacteria</taxon>
        <taxon>Bacillati</taxon>
        <taxon>Actinomycetota</taxon>
        <taxon>Actinomycetes</taxon>
        <taxon>Micromonosporales</taxon>
        <taxon>Micromonosporaceae</taxon>
        <taxon>Actinoplanes</taxon>
    </lineage>
</organism>
<feature type="domain" description="RNA polymerase sigma-70 region 2" evidence="5">
    <location>
        <begin position="28"/>
        <end position="94"/>
    </location>
</feature>
<protein>
    <submittedName>
        <fullName evidence="7">RNA polymerase sigma-70 factor (ECF subfamily)</fullName>
    </submittedName>
</protein>
<dbReference type="InterPro" id="IPR014284">
    <property type="entry name" value="RNA_pol_sigma-70_dom"/>
</dbReference>
<dbReference type="SUPFAM" id="SSF88946">
    <property type="entry name" value="Sigma2 domain of RNA polymerase sigma factors"/>
    <property type="match status" value="1"/>
</dbReference>
<dbReference type="GO" id="GO:0006352">
    <property type="term" value="P:DNA-templated transcription initiation"/>
    <property type="evidence" value="ECO:0007669"/>
    <property type="project" value="InterPro"/>
</dbReference>
<dbReference type="NCBIfam" id="TIGR02937">
    <property type="entry name" value="sigma70-ECF"/>
    <property type="match status" value="1"/>
</dbReference>
<evidence type="ECO:0000259" key="6">
    <source>
        <dbReference type="Pfam" id="PF08281"/>
    </source>
</evidence>
<dbReference type="Pfam" id="PF08281">
    <property type="entry name" value="Sigma70_r4_2"/>
    <property type="match status" value="1"/>
</dbReference>
<dbReference type="InterPro" id="IPR007627">
    <property type="entry name" value="RNA_pol_sigma70_r2"/>
</dbReference>
<keyword evidence="8" id="KW-1185">Reference proteome</keyword>
<dbReference type="SUPFAM" id="SSF88659">
    <property type="entry name" value="Sigma3 and sigma4 domains of RNA polymerase sigma factors"/>
    <property type="match status" value="1"/>
</dbReference>
<comment type="similarity">
    <text evidence="1">Belongs to the sigma-70 factor family. ECF subfamily.</text>
</comment>
<sequence>MRPLPVADDVRIRDELMAGSEECLGEVYDRYSPAVYGLALQMTRDRGAAEDITQEVFVDLWQRPERFDPHRAPLGGWLSMIARRRGIDWVRRRRTQASVIVAAAGGEPEHRVEDAVLTSTTNRQVRRAVADLPATHRQAVMLAYYDGLTYREVALALNIPEGTAKWRLRNALHRIGEQLTAEGIHQD</sequence>
<accession>A0A327ZA43</accession>
<dbReference type="InterPro" id="IPR013324">
    <property type="entry name" value="RNA_pol_sigma_r3/r4-like"/>
</dbReference>
<comment type="caution">
    <text evidence="7">The sequence shown here is derived from an EMBL/GenBank/DDBJ whole genome shotgun (WGS) entry which is preliminary data.</text>
</comment>
<keyword evidence="3" id="KW-0731">Sigma factor</keyword>
<dbReference type="InterPro" id="IPR013249">
    <property type="entry name" value="RNA_pol_sigma70_r4_t2"/>
</dbReference>
<dbReference type="GO" id="GO:0003677">
    <property type="term" value="F:DNA binding"/>
    <property type="evidence" value="ECO:0007669"/>
    <property type="project" value="InterPro"/>
</dbReference>
<dbReference type="RefSeq" id="WP_111650593.1">
    <property type="nucleotide sequence ID" value="NZ_JACHWI010000006.1"/>
</dbReference>
<evidence type="ECO:0000256" key="2">
    <source>
        <dbReference type="ARBA" id="ARBA00023015"/>
    </source>
</evidence>
<evidence type="ECO:0000256" key="4">
    <source>
        <dbReference type="ARBA" id="ARBA00023163"/>
    </source>
</evidence>
<dbReference type="Gene3D" id="1.10.1740.10">
    <property type="match status" value="1"/>
</dbReference>
<proteinExistence type="inferred from homology"/>
<dbReference type="Gene3D" id="1.10.10.10">
    <property type="entry name" value="Winged helix-like DNA-binding domain superfamily/Winged helix DNA-binding domain"/>
    <property type="match status" value="1"/>
</dbReference>
<dbReference type="GO" id="GO:0016987">
    <property type="term" value="F:sigma factor activity"/>
    <property type="evidence" value="ECO:0007669"/>
    <property type="project" value="UniProtKB-KW"/>
</dbReference>
<keyword evidence="2" id="KW-0805">Transcription regulation</keyword>
<feature type="domain" description="RNA polymerase sigma factor 70 region 4 type 2" evidence="6">
    <location>
        <begin position="123"/>
        <end position="172"/>
    </location>
</feature>
<evidence type="ECO:0000256" key="1">
    <source>
        <dbReference type="ARBA" id="ARBA00010641"/>
    </source>
</evidence>
<dbReference type="Pfam" id="PF04542">
    <property type="entry name" value="Sigma70_r2"/>
    <property type="match status" value="1"/>
</dbReference>
<name>A0A327ZA43_9ACTN</name>
<dbReference type="OrthoDB" id="9784272at2"/>
<dbReference type="EMBL" id="QLMJ01000009">
    <property type="protein sequence ID" value="RAK35564.1"/>
    <property type="molecule type" value="Genomic_DNA"/>
</dbReference>
<evidence type="ECO:0000256" key="3">
    <source>
        <dbReference type="ARBA" id="ARBA00023082"/>
    </source>
</evidence>
<dbReference type="InterPro" id="IPR013325">
    <property type="entry name" value="RNA_pol_sigma_r2"/>
</dbReference>
<dbReference type="CDD" id="cd06171">
    <property type="entry name" value="Sigma70_r4"/>
    <property type="match status" value="1"/>
</dbReference>
<dbReference type="InterPro" id="IPR036388">
    <property type="entry name" value="WH-like_DNA-bd_sf"/>
</dbReference>